<evidence type="ECO:0000256" key="11">
    <source>
        <dbReference type="HAMAP-Rule" id="MF_01025"/>
    </source>
</evidence>
<dbReference type="NCBIfam" id="NF002086">
    <property type="entry name" value="PRK00915.1-3"/>
    <property type="match status" value="1"/>
</dbReference>
<dbReference type="InterPro" id="IPR050073">
    <property type="entry name" value="2-IPM_HCS-like"/>
</dbReference>
<dbReference type="Gene3D" id="1.10.238.260">
    <property type="match status" value="1"/>
</dbReference>
<proteinExistence type="inferred from homology"/>
<dbReference type="Pfam" id="PF22617">
    <property type="entry name" value="HCS_D2"/>
    <property type="match status" value="1"/>
</dbReference>
<evidence type="ECO:0000256" key="4">
    <source>
        <dbReference type="ARBA" id="ARBA00018198"/>
    </source>
</evidence>
<dbReference type="AlphaFoldDB" id="A0A286NV97"/>
<comment type="pathway">
    <text evidence="1 11">Amino-acid biosynthesis; L-leucine biosynthesis; L-leucine from 3-methyl-2-oxobutanoate: step 1/4.</text>
</comment>
<dbReference type="CDD" id="cd07940">
    <property type="entry name" value="DRE_TIM_IPMS"/>
    <property type="match status" value="1"/>
</dbReference>
<gene>
    <name evidence="11" type="primary">leuA</name>
    <name evidence="13" type="ORF">MEBOL_000463</name>
</gene>
<dbReference type="GO" id="GO:0003852">
    <property type="term" value="F:2-isopropylmalate synthase activity"/>
    <property type="evidence" value="ECO:0007669"/>
    <property type="project" value="UniProtKB-UniRule"/>
</dbReference>
<comment type="function">
    <text evidence="11">Catalyzes the condensation of the acetyl group of acetyl-CoA with 3-methyl-2-oxobutanoate (2-ketoisovalerate) to form 3-carboxy-3-hydroxy-4-methylpentanoate (2-isopropylmalate).</text>
</comment>
<keyword evidence="9 11" id="KW-0464">Manganese</keyword>
<feature type="binding site" evidence="11">
    <location>
        <position position="243"/>
    </location>
    <ligand>
        <name>Mn(2+)</name>
        <dbReference type="ChEBI" id="CHEBI:29035"/>
    </ligand>
</feature>
<feature type="binding site" evidence="11">
    <location>
        <position position="207"/>
    </location>
    <ligand>
        <name>Mn(2+)</name>
        <dbReference type="ChEBI" id="CHEBI:29035"/>
    </ligand>
</feature>
<comment type="cofactor">
    <cofactor evidence="11">
        <name>Mn(2+)</name>
        <dbReference type="ChEBI" id="CHEBI:29035"/>
    </cofactor>
</comment>
<comment type="subunit">
    <text evidence="11">Homodimer.</text>
</comment>
<dbReference type="Gene3D" id="3.30.160.270">
    <property type="match status" value="1"/>
</dbReference>
<dbReference type="InterPro" id="IPR002034">
    <property type="entry name" value="AIPM/Hcit_synth_CS"/>
</dbReference>
<comment type="similarity">
    <text evidence="2 11">Belongs to the alpha-IPM synthase/homocitrate synthase family. LeuA type 1 subfamily.</text>
</comment>
<dbReference type="KEGG" id="mbd:MEBOL_000463"/>
<dbReference type="FunFam" id="1.10.238.260:FF:000001">
    <property type="entry name" value="2-isopropylmalate synthase"/>
    <property type="match status" value="1"/>
</dbReference>
<keyword evidence="14" id="KW-1185">Reference proteome</keyword>
<dbReference type="Pfam" id="PF00682">
    <property type="entry name" value="HMGL-like"/>
    <property type="match status" value="1"/>
</dbReference>
<comment type="catalytic activity">
    <reaction evidence="11">
        <text>3-methyl-2-oxobutanoate + acetyl-CoA + H2O = (2S)-2-isopropylmalate + CoA + H(+)</text>
        <dbReference type="Rhea" id="RHEA:21524"/>
        <dbReference type="ChEBI" id="CHEBI:1178"/>
        <dbReference type="ChEBI" id="CHEBI:11851"/>
        <dbReference type="ChEBI" id="CHEBI:15377"/>
        <dbReference type="ChEBI" id="CHEBI:15378"/>
        <dbReference type="ChEBI" id="CHEBI:57287"/>
        <dbReference type="ChEBI" id="CHEBI:57288"/>
        <dbReference type="EC" id="2.3.3.13"/>
    </reaction>
</comment>
<dbReference type="HAMAP" id="MF_01025">
    <property type="entry name" value="LeuA_type1"/>
    <property type="match status" value="1"/>
</dbReference>
<keyword evidence="7 11" id="KW-0808">Transferase</keyword>
<evidence type="ECO:0000313" key="13">
    <source>
        <dbReference type="EMBL" id="ATB27028.1"/>
    </source>
</evidence>
<accession>A0A286NV97</accession>
<dbReference type="Proteomes" id="UP000217289">
    <property type="component" value="Chromosome"/>
</dbReference>
<dbReference type="PROSITE" id="PS00816">
    <property type="entry name" value="AIPM_HOMOCIT_SYNTH_2"/>
    <property type="match status" value="1"/>
</dbReference>
<dbReference type="GO" id="GO:0009098">
    <property type="term" value="P:L-leucine biosynthetic process"/>
    <property type="evidence" value="ECO:0007669"/>
    <property type="project" value="UniProtKB-UniRule"/>
</dbReference>
<evidence type="ECO:0000256" key="9">
    <source>
        <dbReference type="ARBA" id="ARBA00023211"/>
    </source>
</evidence>
<dbReference type="PANTHER" id="PTHR10277">
    <property type="entry name" value="HOMOCITRATE SYNTHASE-RELATED"/>
    <property type="match status" value="1"/>
</dbReference>
<evidence type="ECO:0000256" key="5">
    <source>
        <dbReference type="ARBA" id="ARBA00022430"/>
    </source>
</evidence>
<evidence type="ECO:0000256" key="8">
    <source>
        <dbReference type="ARBA" id="ARBA00022723"/>
    </source>
</evidence>
<feature type="binding site" evidence="11">
    <location>
        <position position="19"/>
    </location>
    <ligand>
        <name>Mn(2+)</name>
        <dbReference type="ChEBI" id="CHEBI:29035"/>
    </ligand>
</feature>
<organism evidence="13 14">
    <name type="scientific">Melittangium boletus DSM 14713</name>
    <dbReference type="NCBI Taxonomy" id="1294270"/>
    <lineage>
        <taxon>Bacteria</taxon>
        <taxon>Pseudomonadati</taxon>
        <taxon>Myxococcota</taxon>
        <taxon>Myxococcia</taxon>
        <taxon>Myxococcales</taxon>
        <taxon>Cystobacterineae</taxon>
        <taxon>Archangiaceae</taxon>
        <taxon>Melittangium</taxon>
    </lineage>
</organism>
<keyword evidence="8 11" id="KW-0479">Metal-binding</keyword>
<dbReference type="EC" id="2.3.3.13" evidence="3 11"/>
<evidence type="ECO:0000313" key="14">
    <source>
        <dbReference type="Proteomes" id="UP000217289"/>
    </source>
</evidence>
<dbReference type="NCBIfam" id="NF002085">
    <property type="entry name" value="PRK00915.1-2"/>
    <property type="match status" value="1"/>
</dbReference>
<dbReference type="Gene3D" id="3.20.20.70">
    <property type="entry name" value="Aldolase class I"/>
    <property type="match status" value="1"/>
</dbReference>
<dbReference type="FunFam" id="3.20.20.70:FF:000010">
    <property type="entry name" value="2-isopropylmalate synthase"/>
    <property type="match status" value="1"/>
</dbReference>
<dbReference type="UniPathway" id="UPA00048">
    <property type="reaction ID" value="UER00070"/>
</dbReference>
<keyword evidence="6 11" id="KW-0028">Amino-acid biosynthesis</keyword>
<evidence type="ECO:0000256" key="6">
    <source>
        <dbReference type="ARBA" id="ARBA00022605"/>
    </source>
</evidence>
<dbReference type="SUPFAM" id="SSF110921">
    <property type="entry name" value="2-isopropylmalate synthase LeuA, allosteric (dimerisation) domain"/>
    <property type="match status" value="1"/>
</dbReference>
<keyword evidence="5 11" id="KW-0432">Leucine biosynthesis</keyword>
<dbReference type="GO" id="GO:0030145">
    <property type="term" value="F:manganese ion binding"/>
    <property type="evidence" value="ECO:0007669"/>
    <property type="project" value="UniProtKB-UniRule"/>
</dbReference>
<dbReference type="PROSITE" id="PS50991">
    <property type="entry name" value="PYR_CT"/>
    <property type="match status" value="1"/>
</dbReference>
<dbReference type="GO" id="GO:0003985">
    <property type="term" value="F:acetyl-CoA C-acetyltransferase activity"/>
    <property type="evidence" value="ECO:0007669"/>
    <property type="project" value="UniProtKB-UniRule"/>
</dbReference>
<sequence>MSTESTKDHVIIFDTTLRDGEQSPGASMNVAQKLQVALALRDLGVDVIELGFPVASQGDFEAVTTVAERIEGPTMCALARANREDIDRTWEALRAAARRRIHVFLATSPLHREFKLKMSQEEVLRRAVEAVRYARERFEDVQFSAEDAARTEPEFLAEVAERVIEAGATTINIPDTVGYTVPSQYSSLIAYLRRHVRGIERVVLSVHCHNDLGLAVANSLAAVAEGARQVECTINGIGERAGNCALEEVVMALRTRHDFFGARTRVRTERLYPTSRLLSNVTGLQVQRNKAVVGQNAFAHEAGIHQHGMLMHRGTYEIMRPEDVGFSGSQLVLGKHSGRHVLRQRMTELGYQLDAPQLDKLFEEFKHLADRKKEVFDADLEALVQGYIGPREASSWKLESFSCVSGLGTVPTASVVLEHTDGRKVRDAACGDGPVDAVFKAIERITGQHVRLCGYQVTSVTDGEDAQGHVSLEVESGAHRFQGRAVNTDIIAASAHAFLDALNRMARTTGPTAVSSRVIPSIQASA</sequence>
<evidence type="ECO:0000259" key="12">
    <source>
        <dbReference type="PROSITE" id="PS50991"/>
    </source>
</evidence>
<keyword evidence="10 11" id="KW-0100">Branched-chain amino acid biosynthesis</keyword>
<name>A0A286NV97_9BACT</name>
<dbReference type="InterPro" id="IPR013709">
    <property type="entry name" value="2-isopropylmalate_synth_dimer"/>
</dbReference>
<dbReference type="Pfam" id="PF08502">
    <property type="entry name" value="LeuA_dimer"/>
    <property type="match status" value="1"/>
</dbReference>
<dbReference type="SMART" id="SM00917">
    <property type="entry name" value="LeuA_dimer"/>
    <property type="match status" value="1"/>
</dbReference>
<dbReference type="InterPro" id="IPR005671">
    <property type="entry name" value="LeuA_bact_synth"/>
</dbReference>
<evidence type="ECO:0000256" key="2">
    <source>
        <dbReference type="ARBA" id="ARBA00009396"/>
    </source>
</evidence>
<dbReference type="InterPro" id="IPR036230">
    <property type="entry name" value="LeuA_allosteric_dom_sf"/>
</dbReference>
<dbReference type="SUPFAM" id="SSF51569">
    <property type="entry name" value="Aldolase"/>
    <property type="match status" value="1"/>
</dbReference>
<dbReference type="OrthoDB" id="9803573at2"/>
<evidence type="ECO:0000256" key="10">
    <source>
        <dbReference type="ARBA" id="ARBA00023304"/>
    </source>
</evidence>
<feature type="domain" description="Pyruvate carboxyltransferase" evidence="12">
    <location>
        <begin position="10"/>
        <end position="272"/>
    </location>
</feature>
<evidence type="ECO:0000256" key="3">
    <source>
        <dbReference type="ARBA" id="ARBA00012973"/>
    </source>
</evidence>
<keyword evidence="11" id="KW-0963">Cytoplasm</keyword>
<dbReference type="FunFam" id="3.30.160.270:FF:000003">
    <property type="entry name" value="2-isopropylmalate synthase"/>
    <property type="match status" value="1"/>
</dbReference>
<dbReference type="EMBL" id="CP022163">
    <property type="protein sequence ID" value="ATB27028.1"/>
    <property type="molecule type" value="Genomic_DNA"/>
</dbReference>
<evidence type="ECO:0000256" key="1">
    <source>
        <dbReference type="ARBA" id="ARBA00004689"/>
    </source>
</evidence>
<dbReference type="NCBIfam" id="TIGR00973">
    <property type="entry name" value="leuA_bact"/>
    <property type="match status" value="1"/>
</dbReference>
<feature type="region of interest" description="Regulatory domain" evidence="11">
    <location>
        <begin position="397"/>
        <end position="526"/>
    </location>
</feature>
<dbReference type="InterPro" id="IPR000891">
    <property type="entry name" value="PYR_CT"/>
</dbReference>
<reference evidence="13 14" key="1">
    <citation type="submission" date="2017-06" db="EMBL/GenBank/DDBJ databases">
        <authorList>
            <person name="Kim H.J."/>
            <person name="Triplett B.A."/>
        </authorList>
    </citation>
    <scope>NUCLEOTIDE SEQUENCE [LARGE SCALE GENOMIC DNA]</scope>
    <source>
        <strain evidence="13 14">DSM 14713</strain>
    </source>
</reference>
<protein>
    <recommendedName>
        <fullName evidence="4 11">2-isopropylmalate synthase</fullName>
        <ecNumber evidence="3 11">2.3.3.13</ecNumber>
    </recommendedName>
    <alternativeName>
        <fullName evidence="11">Alpha-IPM synthase</fullName>
    </alternativeName>
    <alternativeName>
        <fullName evidence="11">Alpha-isopropylmalate synthase</fullName>
    </alternativeName>
</protein>
<feature type="binding site" evidence="11">
    <location>
        <position position="209"/>
    </location>
    <ligand>
        <name>Mn(2+)</name>
        <dbReference type="ChEBI" id="CHEBI:29035"/>
    </ligand>
</feature>
<dbReference type="InterPro" id="IPR054691">
    <property type="entry name" value="LeuA/HCS_post-cat"/>
</dbReference>
<dbReference type="RefSeq" id="WP_095975887.1">
    <property type="nucleotide sequence ID" value="NZ_CP022163.1"/>
</dbReference>
<dbReference type="GO" id="GO:0005737">
    <property type="term" value="C:cytoplasm"/>
    <property type="evidence" value="ECO:0007669"/>
    <property type="project" value="UniProtKB-UniRule"/>
</dbReference>
<dbReference type="PANTHER" id="PTHR10277:SF9">
    <property type="entry name" value="2-ISOPROPYLMALATE SYNTHASE 1, CHLOROPLASTIC-RELATED"/>
    <property type="match status" value="1"/>
</dbReference>
<dbReference type="InterPro" id="IPR013785">
    <property type="entry name" value="Aldolase_TIM"/>
</dbReference>
<evidence type="ECO:0000256" key="7">
    <source>
        <dbReference type="ARBA" id="ARBA00022679"/>
    </source>
</evidence>
<dbReference type="PROSITE" id="PS00815">
    <property type="entry name" value="AIPM_HOMOCIT_SYNTH_1"/>
    <property type="match status" value="1"/>
</dbReference>